<accession>A0A0B1PB39</accession>
<feature type="transmembrane region" description="Helical" evidence="5">
    <location>
        <begin position="188"/>
        <end position="208"/>
    </location>
</feature>
<dbReference type="GO" id="GO:0022857">
    <property type="term" value="F:transmembrane transporter activity"/>
    <property type="evidence" value="ECO:0007669"/>
    <property type="project" value="InterPro"/>
</dbReference>
<dbReference type="PANTHER" id="PTHR23501">
    <property type="entry name" value="MAJOR FACILITATOR SUPERFAMILY"/>
    <property type="match status" value="1"/>
</dbReference>
<evidence type="ECO:0000256" key="1">
    <source>
        <dbReference type="ARBA" id="ARBA00004141"/>
    </source>
</evidence>
<comment type="subcellular location">
    <subcellularLocation>
        <location evidence="1">Membrane</location>
        <topology evidence="1">Multi-pass membrane protein</topology>
    </subcellularLocation>
</comment>
<feature type="transmembrane region" description="Helical" evidence="5">
    <location>
        <begin position="335"/>
        <end position="354"/>
    </location>
</feature>
<evidence type="ECO:0000259" key="6">
    <source>
        <dbReference type="PROSITE" id="PS50850"/>
    </source>
</evidence>
<feature type="transmembrane region" description="Helical" evidence="5">
    <location>
        <begin position="100"/>
        <end position="123"/>
    </location>
</feature>
<dbReference type="PANTHER" id="PTHR23501:SF59">
    <property type="entry name" value="MAJOR FACILITATOR SUPERFAMILY (MFS) PROFILE DOMAIN-CONTAINING PROTEIN-RELATED"/>
    <property type="match status" value="1"/>
</dbReference>
<dbReference type="CDD" id="cd17502">
    <property type="entry name" value="MFS_Azr1_MDR_like"/>
    <property type="match status" value="1"/>
</dbReference>
<feature type="transmembrane region" description="Helical" evidence="5">
    <location>
        <begin position="31"/>
        <end position="58"/>
    </location>
</feature>
<reference evidence="7 8" key="1">
    <citation type="journal article" date="2014" name="BMC Genomics">
        <title>Adaptive genomic structural variation in the grape powdery mildew pathogen, Erysiphe necator.</title>
        <authorList>
            <person name="Jones L."/>
            <person name="Riaz S."/>
            <person name="Morales-Cruz A."/>
            <person name="Amrine K.C."/>
            <person name="McGuire B."/>
            <person name="Gubler W.D."/>
            <person name="Walker M.A."/>
            <person name="Cantu D."/>
        </authorList>
    </citation>
    <scope>NUCLEOTIDE SEQUENCE [LARGE SCALE GENOMIC DNA]</scope>
    <source>
        <strain evidence="8">c</strain>
    </source>
</reference>
<dbReference type="Pfam" id="PF07690">
    <property type="entry name" value="MFS_1"/>
    <property type="match status" value="1"/>
</dbReference>
<dbReference type="OMA" id="WGMGVMV"/>
<organism evidence="7 8">
    <name type="scientific">Uncinula necator</name>
    <name type="common">Grape powdery mildew</name>
    <dbReference type="NCBI Taxonomy" id="52586"/>
    <lineage>
        <taxon>Eukaryota</taxon>
        <taxon>Fungi</taxon>
        <taxon>Dikarya</taxon>
        <taxon>Ascomycota</taxon>
        <taxon>Pezizomycotina</taxon>
        <taxon>Leotiomycetes</taxon>
        <taxon>Erysiphales</taxon>
        <taxon>Erysiphaceae</taxon>
        <taxon>Erysiphe</taxon>
    </lineage>
</organism>
<dbReference type="GO" id="GO:0005886">
    <property type="term" value="C:plasma membrane"/>
    <property type="evidence" value="ECO:0007669"/>
    <property type="project" value="TreeGrafter"/>
</dbReference>
<feature type="transmembrane region" description="Helical" evidence="5">
    <location>
        <begin position="158"/>
        <end position="182"/>
    </location>
</feature>
<feature type="transmembrane region" description="Helical" evidence="5">
    <location>
        <begin position="296"/>
        <end position="315"/>
    </location>
</feature>
<dbReference type="InterPro" id="IPR036259">
    <property type="entry name" value="MFS_trans_sf"/>
</dbReference>
<evidence type="ECO:0000256" key="2">
    <source>
        <dbReference type="ARBA" id="ARBA00022692"/>
    </source>
</evidence>
<dbReference type="SUPFAM" id="SSF103473">
    <property type="entry name" value="MFS general substrate transporter"/>
    <property type="match status" value="1"/>
</dbReference>
<evidence type="ECO:0000313" key="8">
    <source>
        <dbReference type="Proteomes" id="UP000030854"/>
    </source>
</evidence>
<sequence>MTVVLETEGNAAIELYGNDTDEPEFKPGWRFFLIFLSLAIITLAASLDATSLSVALPIIASKLHGSAIEAFWAGTSFLLSSTVIMPSFGSFSHIFGRKPLLITAMISFLAGSIISAAANNFVVLLVGRSWQGIGAGGIISLTEIIITDLVPLQERGKWYGIVSAVWSVGSVTGPIIGGVFAQSVTWRWIFWINIPIIGVGFTCVVIFLKQRMTRQESLKVQLCRVDWLGTILFIGATTGLLIPITWGGVMYPWSSPRTLTPFIVGVLGLAIFGPYEYYISKEPMVRLSIFNRPTSCIVYFQAFLHGIVLWSLLYYGPFFFEGVRGYSPVISGVAMFPETFTIAPVAAFTGIVVSMTGKYRWALWGGWILTCVGFGLLYIEDARTPNVTWVSLNIIPGVGMGMLFTSMALAIPAACNPIDMAHAVSVYTFFRVFGNCVGVAISGAVFQNQIKHNLLAYPLLASLAEKYSEDAAALVEIIKVMENSPIKDQIIQAYADSLKTVWITMSAVSGLALFSNFWVKAYTLQKSLVTEQGFLHKKKPSDAEESLQSQLHTISGDQSFTNSNEPNSSHECGISEKKSIFSKSLLAKVTGEKKIDNAPKEEKPFRIVKIKDSKSKSHKFIIRNANHTEKKL</sequence>
<feature type="transmembrane region" description="Helical" evidence="5">
    <location>
        <begin position="258"/>
        <end position="275"/>
    </location>
</feature>
<keyword evidence="3 5" id="KW-1133">Transmembrane helix</keyword>
<dbReference type="AlphaFoldDB" id="A0A0B1PB39"/>
<dbReference type="InterPro" id="IPR020846">
    <property type="entry name" value="MFS_dom"/>
</dbReference>
<dbReference type="Gene3D" id="1.20.1250.20">
    <property type="entry name" value="MFS general substrate transporter like domains"/>
    <property type="match status" value="1"/>
</dbReference>
<name>A0A0B1PB39_UNCNE</name>
<feature type="transmembrane region" description="Helical" evidence="5">
    <location>
        <begin position="391"/>
        <end position="414"/>
    </location>
</feature>
<dbReference type="Gene3D" id="1.20.1720.10">
    <property type="entry name" value="Multidrug resistance protein D"/>
    <property type="match status" value="1"/>
</dbReference>
<dbReference type="Proteomes" id="UP000030854">
    <property type="component" value="Unassembled WGS sequence"/>
</dbReference>
<dbReference type="PRINTS" id="PR01036">
    <property type="entry name" value="TCRTETB"/>
</dbReference>
<feature type="transmembrane region" description="Helical" evidence="5">
    <location>
        <begin position="70"/>
        <end position="88"/>
    </location>
</feature>
<evidence type="ECO:0000256" key="4">
    <source>
        <dbReference type="ARBA" id="ARBA00023136"/>
    </source>
</evidence>
<proteinExistence type="predicted"/>
<feature type="transmembrane region" description="Helical" evidence="5">
    <location>
        <begin position="361"/>
        <end position="379"/>
    </location>
</feature>
<dbReference type="InterPro" id="IPR011701">
    <property type="entry name" value="MFS"/>
</dbReference>
<keyword evidence="2 5" id="KW-0812">Transmembrane</keyword>
<dbReference type="STRING" id="52586.A0A0B1PB39"/>
<feature type="domain" description="Major facilitator superfamily (MFS) profile" evidence="6">
    <location>
        <begin position="34"/>
        <end position="524"/>
    </location>
</feature>
<comment type="caution">
    <text evidence="7">The sequence shown here is derived from an EMBL/GenBank/DDBJ whole genome shotgun (WGS) entry which is preliminary data.</text>
</comment>
<keyword evidence="8" id="KW-1185">Reference proteome</keyword>
<feature type="transmembrane region" description="Helical" evidence="5">
    <location>
        <begin position="228"/>
        <end position="246"/>
    </location>
</feature>
<feature type="transmembrane region" description="Helical" evidence="5">
    <location>
        <begin position="426"/>
        <end position="446"/>
    </location>
</feature>
<feature type="transmembrane region" description="Helical" evidence="5">
    <location>
        <begin position="501"/>
        <end position="519"/>
    </location>
</feature>
<dbReference type="EMBL" id="JNVN01001006">
    <property type="protein sequence ID" value="KHJ34171.1"/>
    <property type="molecule type" value="Genomic_DNA"/>
</dbReference>
<gene>
    <name evidence="7" type="ORF">EV44_g5283</name>
</gene>
<evidence type="ECO:0000313" key="7">
    <source>
        <dbReference type="EMBL" id="KHJ34171.1"/>
    </source>
</evidence>
<protein>
    <submittedName>
        <fullName evidence="7">Putative major facilitator superfamily protein</fullName>
    </submittedName>
</protein>
<dbReference type="PROSITE" id="PS50850">
    <property type="entry name" value="MFS"/>
    <property type="match status" value="1"/>
</dbReference>
<keyword evidence="4 5" id="KW-0472">Membrane</keyword>
<evidence type="ECO:0000256" key="5">
    <source>
        <dbReference type="SAM" id="Phobius"/>
    </source>
</evidence>
<dbReference type="HOGENOM" id="CLU_000960_22_0_1"/>
<evidence type="ECO:0000256" key="3">
    <source>
        <dbReference type="ARBA" id="ARBA00022989"/>
    </source>
</evidence>
<feature type="transmembrane region" description="Helical" evidence="5">
    <location>
        <begin position="129"/>
        <end position="146"/>
    </location>
</feature>